<evidence type="ECO:0000313" key="9">
    <source>
        <dbReference type="EMBL" id="GGF49312.1"/>
    </source>
</evidence>
<dbReference type="GO" id="GO:0022857">
    <property type="term" value="F:transmembrane transporter activity"/>
    <property type="evidence" value="ECO:0007669"/>
    <property type="project" value="TreeGrafter"/>
</dbReference>
<reference evidence="9" key="2">
    <citation type="submission" date="2020-09" db="EMBL/GenBank/DDBJ databases">
        <authorList>
            <person name="Sun Q."/>
            <person name="Zhou Y."/>
        </authorList>
    </citation>
    <scope>NUCLEOTIDE SEQUENCE</scope>
    <source>
        <strain evidence="9">CGMCC 1.16067</strain>
    </source>
</reference>
<evidence type="ECO:0000313" key="10">
    <source>
        <dbReference type="Proteomes" id="UP000649179"/>
    </source>
</evidence>
<evidence type="ECO:0000256" key="3">
    <source>
        <dbReference type="ARBA" id="ARBA00022692"/>
    </source>
</evidence>
<comment type="subcellular location">
    <subcellularLocation>
        <location evidence="1">Cell membrane</location>
        <topology evidence="1">Multi-pass membrane protein</topology>
    </subcellularLocation>
</comment>
<keyword evidence="5 7" id="KW-0472">Membrane</keyword>
<gene>
    <name evidence="9" type="ORF">GCM10011519_24080</name>
</gene>
<dbReference type="InterPro" id="IPR003838">
    <property type="entry name" value="ABC3_permease_C"/>
</dbReference>
<dbReference type="PANTHER" id="PTHR30572:SF4">
    <property type="entry name" value="ABC TRANSPORTER PERMEASE YTRF"/>
    <property type="match status" value="1"/>
</dbReference>
<protein>
    <submittedName>
        <fullName evidence="9">ABC transporter permease</fullName>
    </submittedName>
</protein>
<dbReference type="EMBL" id="BMKQ01000001">
    <property type="protein sequence ID" value="GGF49312.1"/>
    <property type="molecule type" value="Genomic_DNA"/>
</dbReference>
<evidence type="ECO:0000256" key="4">
    <source>
        <dbReference type="ARBA" id="ARBA00022989"/>
    </source>
</evidence>
<dbReference type="Proteomes" id="UP000649179">
    <property type="component" value="Unassembled WGS sequence"/>
</dbReference>
<comment type="similarity">
    <text evidence="6">Belongs to the ABC-4 integral membrane protein family.</text>
</comment>
<feature type="transmembrane region" description="Helical" evidence="7">
    <location>
        <begin position="585"/>
        <end position="614"/>
    </location>
</feature>
<evidence type="ECO:0000256" key="1">
    <source>
        <dbReference type="ARBA" id="ARBA00004651"/>
    </source>
</evidence>
<keyword evidence="2" id="KW-1003">Cell membrane</keyword>
<dbReference type="Pfam" id="PF02687">
    <property type="entry name" value="FtsX"/>
    <property type="match status" value="2"/>
</dbReference>
<evidence type="ECO:0000256" key="7">
    <source>
        <dbReference type="SAM" id="Phobius"/>
    </source>
</evidence>
<feature type="transmembrane region" description="Helical" evidence="7">
    <location>
        <begin position="155"/>
        <end position="180"/>
    </location>
</feature>
<comment type="caution">
    <text evidence="9">The sequence shown here is derived from an EMBL/GenBank/DDBJ whole genome shotgun (WGS) entry which is preliminary data.</text>
</comment>
<dbReference type="InterPro" id="IPR050250">
    <property type="entry name" value="Macrolide_Exporter_MacB"/>
</dbReference>
<feature type="transmembrane region" description="Helical" evidence="7">
    <location>
        <begin position="250"/>
        <end position="269"/>
    </location>
</feature>
<dbReference type="PANTHER" id="PTHR30572">
    <property type="entry name" value="MEMBRANE COMPONENT OF TRANSPORTER-RELATED"/>
    <property type="match status" value="1"/>
</dbReference>
<feature type="domain" description="ABC3 transporter permease C-terminal" evidence="8">
    <location>
        <begin position="594"/>
        <end position="713"/>
    </location>
</feature>
<dbReference type="AlphaFoldDB" id="A0A917F3G9"/>
<feature type="transmembrane region" description="Helical" evidence="7">
    <location>
        <begin position="679"/>
        <end position="703"/>
    </location>
</feature>
<keyword evidence="3 7" id="KW-0812">Transmembrane</keyword>
<keyword evidence="4 7" id="KW-1133">Transmembrane helix</keyword>
<dbReference type="GO" id="GO:0005886">
    <property type="term" value="C:plasma membrane"/>
    <property type="evidence" value="ECO:0007669"/>
    <property type="project" value="UniProtKB-SubCell"/>
</dbReference>
<feature type="transmembrane region" description="Helical" evidence="7">
    <location>
        <begin position="326"/>
        <end position="349"/>
    </location>
</feature>
<feature type="domain" description="ABC3 transporter permease C-terminal" evidence="8">
    <location>
        <begin position="159"/>
        <end position="279"/>
    </location>
</feature>
<organism evidence="9 10">
    <name type="scientific">Marmoricola endophyticus</name>
    <dbReference type="NCBI Taxonomy" id="2040280"/>
    <lineage>
        <taxon>Bacteria</taxon>
        <taxon>Bacillati</taxon>
        <taxon>Actinomycetota</taxon>
        <taxon>Actinomycetes</taxon>
        <taxon>Propionibacteriales</taxon>
        <taxon>Nocardioidaceae</taxon>
        <taxon>Marmoricola</taxon>
    </lineage>
</organism>
<reference evidence="9" key="1">
    <citation type="journal article" date="2014" name="Int. J. Syst. Evol. Microbiol.">
        <title>Complete genome sequence of Corynebacterium casei LMG S-19264T (=DSM 44701T), isolated from a smear-ripened cheese.</title>
        <authorList>
            <consortium name="US DOE Joint Genome Institute (JGI-PGF)"/>
            <person name="Walter F."/>
            <person name="Albersmeier A."/>
            <person name="Kalinowski J."/>
            <person name="Ruckert C."/>
        </authorList>
    </citation>
    <scope>NUCLEOTIDE SEQUENCE</scope>
    <source>
        <strain evidence="9">CGMCC 1.16067</strain>
    </source>
</reference>
<proteinExistence type="inferred from homology"/>
<evidence type="ECO:0000259" key="8">
    <source>
        <dbReference type="Pfam" id="PF02687"/>
    </source>
</evidence>
<name>A0A917F3G9_9ACTN</name>
<feature type="transmembrane region" description="Helical" evidence="7">
    <location>
        <begin position="300"/>
        <end position="320"/>
    </location>
</feature>
<accession>A0A917F3G9</accession>
<evidence type="ECO:0000256" key="2">
    <source>
        <dbReference type="ARBA" id="ARBA00022475"/>
    </source>
</evidence>
<keyword evidence="10" id="KW-1185">Reference proteome</keyword>
<evidence type="ECO:0000256" key="6">
    <source>
        <dbReference type="ARBA" id="ARBA00038076"/>
    </source>
</evidence>
<sequence length="720" mass="71881">MVATARVPVSSSGTRAGDDVAVGTVATDAALRPERLTSGRFPTGPGQALVASDRAAALGVRVGDEIVVGRAGDTVTARVVGLTRSADDAALLTWPDLARLRGDTLVSAVVVGGGATPADVRAAGLPDRAGVTSAEDFLQHRAQELTRGVDAVSAVLLGFAAVALFVSVLVIANTFSVLLAQRQRELALLRCVGASRQQVRRSVRTEALVIGMGASTLALAVGTGLGHLIVTVVHAVAPGAPVGEAHVAPAWAVGGWVLGVLVTLLASVVPSRRTTRIEPLAALRPLGAVDPRTVAGAGRIGLGLVLAAGGTALLALAAVVHSLPVMLLGGFASFGGLLALGPVVVPACIRAVAAPLGRLGGAPTRLAAANACRHPRRTAATAASLLVGTTLVTGLVVGSASVRGSVVGAMDHDHPVDAVLSSSRPLAPEVAERVRGIDGVVGAAPVRGTTARAAGLGEVTVLGAPGGSLARGAPAYARPAAGTAYVSPALLNEMADQRRIRLVRDGRAVTLRAEPAPGVDGVYVASAELDRLGGASTRAVWVRGSDGRSDADDVVAALGSVARASGADLSESLSDRAYVLLQLDVVLYTVVGLLSIALVIALLGIANTLGLSVLERGREHALLRALGLTRGQLRRMLAAEAVLLAVVTGAIGIAVGAAYASVGVAAVIAPAVPDTGVHVVVPVGQLGLVLLLALVAGLAACLLPARRAARTAPAAGLALE</sequence>
<feature type="transmembrane region" description="Helical" evidence="7">
    <location>
        <begin position="207"/>
        <end position="230"/>
    </location>
</feature>
<evidence type="ECO:0000256" key="5">
    <source>
        <dbReference type="ARBA" id="ARBA00023136"/>
    </source>
</evidence>
<feature type="transmembrane region" description="Helical" evidence="7">
    <location>
        <begin position="383"/>
        <end position="402"/>
    </location>
</feature>
<feature type="transmembrane region" description="Helical" evidence="7">
    <location>
        <begin position="635"/>
        <end position="659"/>
    </location>
</feature>